<dbReference type="Proteomes" id="UP000451471">
    <property type="component" value="Unassembled WGS sequence"/>
</dbReference>
<protein>
    <recommendedName>
        <fullName evidence="1">Halobacterial output domain-containing protein</fullName>
    </recommendedName>
</protein>
<evidence type="ECO:0000313" key="2">
    <source>
        <dbReference type="EMBL" id="MWG34366.1"/>
    </source>
</evidence>
<dbReference type="OrthoDB" id="199137at2157"/>
<dbReference type="Pfam" id="PF18545">
    <property type="entry name" value="HalOD1"/>
    <property type="match status" value="1"/>
</dbReference>
<evidence type="ECO:0000259" key="1">
    <source>
        <dbReference type="Pfam" id="PF18545"/>
    </source>
</evidence>
<comment type="caution">
    <text evidence="2">The sequence shown here is derived from an EMBL/GenBank/DDBJ whole genome shotgun (WGS) entry which is preliminary data.</text>
</comment>
<dbReference type="AlphaFoldDB" id="A0A6B0GHM6"/>
<dbReference type="InterPro" id="IPR040624">
    <property type="entry name" value="HalOD1"/>
</dbReference>
<proteinExistence type="predicted"/>
<dbReference type="EMBL" id="WSZK01000015">
    <property type="protein sequence ID" value="MWG34366.1"/>
    <property type="molecule type" value="Genomic_DNA"/>
</dbReference>
<keyword evidence="3" id="KW-1185">Reference proteome</keyword>
<evidence type="ECO:0000313" key="3">
    <source>
        <dbReference type="Proteomes" id="UP000451471"/>
    </source>
</evidence>
<accession>A0A6B0GHM6</accession>
<dbReference type="RefSeq" id="WP_158204055.1">
    <property type="nucleotide sequence ID" value="NZ_WSZK01000015.1"/>
</dbReference>
<feature type="domain" description="Halobacterial output" evidence="1">
    <location>
        <begin position="16"/>
        <end position="81"/>
    </location>
</feature>
<name>A0A6B0GHM6_9EURY</name>
<sequence>MDQQVRMVVELERSRVRPSEVVAAALARANGVDAVDLDVCLFEHVDPSGLDKLFGDLGGDAPRSGRVSFPVGGYRVTVTHDAGDGVTARVESVGEILDERATVERDGDR</sequence>
<reference evidence="2 3" key="1">
    <citation type="submission" date="2019-12" db="EMBL/GenBank/DDBJ databases">
        <title>Halocatena pleomorpha gen. nov. sp. nov., an extremely halophilic archaeon of family Halobacteriaceae isolated from saltpan soil.</title>
        <authorList>
            <person name="Pal Y."/>
            <person name="Verma A."/>
            <person name="Krishnamurthi S."/>
            <person name="Kumar P."/>
        </authorList>
    </citation>
    <scope>NUCLEOTIDE SEQUENCE [LARGE SCALE GENOMIC DNA]</scope>
    <source>
        <strain evidence="2 3">JCM 16495</strain>
    </source>
</reference>
<gene>
    <name evidence="2" type="ORF">GQS65_07655</name>
</gene>
<organism evidence="2 3">
    <name type="scientific">Halomarina oriensis</name>
    <dbReference type="NCBI Taxonomy" id="671145"/>
    <lineage>
        <taxon>Archaea</taxon>
        <taxon>Methanobacteriati</taxon>
        <taxon>Methanobacteriota</taxon>
        <taxon>Stenosarchaea group</taxon>
        <taxon>Halobacteria</taxon>
        <taxon>Halobacteriales</taxon>
        <taxon>Natronomonadaceae</taxon>
        <taxon>Halomarina</taxon>
    </lineage>
</organism>